<reference evidence="1" key="1">
    <citation type="submission" date="2021-06" db="EMBL/GenBank/DDBJ databases">
        <authorList>
            <person name="Kallberg Y."/>
            <person name="Tangrot J."/>
            <person name="Rosling A."/>
        </authorList>
    </citation>
    <scope>NUCLEOTIDE SEQUENCE</scope>
    <source>
        <strain evidence="1">FL130A</strain>
    </source>
</reference>
<sequence length="43" mass="4981">EAKHLKINLTLKKIKPFFTLEIEEKSEEGKVEISVSIENKPKN</sequence>
<proteinExistence type="predicted"/>
<protein>
    <submittedName>
        <fullName evidence="1">3150_t:CDS:1</fullName>
    </submittedName>
</protein>
<dbReference type="AlphaFoldDB" id="A0A9N9NEF7"/>
<accession>A0A9N9NEF7</accession>
<feature type="non-terminal residue" evidence="1">
    <location>
        <position position="1"/>
    </location>
</feature>
<organism evidence="1 2">
    <name type="scientific">Ambispora leptoticha</name>
    <dbReference type="NCBI Taxonomy" id="144679"/>
    <lineage>
        <taxon>Eukaryota</taxon>
        <taxon>Fungi</taxon>
        <taxon>Fungi incertae sedis</taxon>
        <taxon>Mucoromycota</taxon>
        <taxon>Glomeromycotina</taxon>
        <taxon>Glomeromycetes</taxon>
        <taxon>Archaeosporales</taxon>
        <taxon>Ambisporaceae</taxon>
        <taxon>Ambispora</taxon>
    </lineage>
</organism>
<comment type="caution">
    <text evidence="1">The sequence shown here is derived from an EMBL/GenBank/DDBJ whole genome shotgun (WGS) entry which is preliminary data.</text>
</comment>
<dbReference type="EMBL" id="CAJVPS010030027">
    <property type="protein sequence ID" value="CAG8730037.1"/>
    <property type="molecule type" value="Genomic_DNA"/>
</dbReference>
<dbReference type="Proteomes" id="UP000789508">
    <property type="component" value="Unassembled WGS sequence"/>
</dbReference>
<keyword evidence="2" id="KW-1185">Reference proteome</keyword>
<evidence type="ECO:0000313" key="2">
    <source>
        <dbReference type="Proteomes" id="UP000789508"/>
    </source>
</evidence>
<name>A0A9N9NEF7_9GLOM</name>
<gene>
    <name evidence="1" type="ORF">ALEPTO_LOCUS12590</name>
</gene>
<evidence type="ECO:0000313" key="1">
    <source>
        <dbReference type="EMBL" id="CAG8730037.1"/>
    </source>
</evidence>